<dbReference type="Pfam" id="PF20434">
    <property type="entry name" value="BD-FAE"/>
    <property type="match status" value="1"/>
</dbReference>
<dbReference type="Proteomes" id="UP001610446">
    <property type="component" value="Unassembled WGS sequence"/>
</dbReference>
<dbReference type="Gene3D" id="3.40.50.1820">
    <property type="entry name" value="alpha/beta hydrolase"/>
    <property type="match status" value="1"/>
</dbReference>
<dbReference type="InterPro" id="IPR049492">
    <property type="entry name" value="BD-FAE-like_dom"/>
</dbReference>
<dbReference type="SUPFAM" id="SSF53474">
    <property type="entry name" value="alpha/beta-Hydrolases"/>
    <property type="match status" value="1"/>
</dbReference>
<dbReference type="PANTHER" id="PTHR48081">
    <property type="entry name" value="AB HYDROLASE SUPERFAMILY PROTEIN C4A8.06C"/>
    <property type="match status" value="1"/>
</dbReference>
<evidence type="ECO:0000313" key="3">
    <source>
        <dbReference type="EMBL" id="KAL2844824.1"/>
    </source>
</evidence>
<organism evidence="3 4">
    <name type="scientific">Aspergillus pseudoustus</name>
    <dbReference type="NCBI Taxonomy" id="1810923"/>
    <lineage>
        <taxon>Eukaryota</taxon>
        <taxon>Fungi</taxon>
        <taxon>Dikarya</taxon>
        <taxon>Ascomycota</taxon>
        <taxon>Pezizomycotina</taxon>
        <taxon>Eurotiomycetes</taxon>
        <taxon>Eurotiomycetidae</taxon>
        <taxon>Eurotiales</taxon>
        <taxon>Aspergillaceae</taxon>
        <taxon>Aspergillus</taxon>
        <taxon>Aspergillus subgen. Nidulantes</taxon>
    </lineage>
</organism>
<evidence type="ECO:0000256" key="1">
    <source>
        <dbReference type="ARBA" id="ARBA00022801"/>
    </source>
</evidence>
<feature type="domain" description="BD-FAE-like" evidence="2">
    <location>
        <begin position="24"/>
        <end position="135"/>
    </location>
</feature>
<comment type="caution">
    <text evidence="3">The sequence shown here is derived from an EMBL/GenBank/DDBJ whole genome shotgun (WGS) entry which is preliminary data.</text>
</comment>
<accession>A0ABR4JXQ4</accession>
<keyword evidence="4" id="KW-1185">Reference proteome</keyword>
<name>A0ABR4JXQ4_9EURO</name>
<dbReference type="InterPro" id="IPR050300">
    <property type="entry name" value="GDXG_lipolytic_enzyme"/>
</dbReference>
<reference evidence="3 4" key="1">
    <citation type="submission" date="2024-07" db="EMBL/GenBank/DDBJ databases">
        <title>Section-level genome sequencing and comparative genomics of Aspergillus sections Usti and Cavernicolus.</title>
        <authorList>
            <consortium name="Lawrence Berkeley National Laboratory"/>
            <person name="Nybo J.L."/>
            <person name="Vesth T.C."/>
            <person name="Theobald S."/>
            <person name="Frisvad J.C."/>
            <person name="Larsen T.O."/>
            <person name="Kjaerboelling I."/>
            <person name="Rothschild-Mancinelli K."/>
            <person name="Lyhne E.K."/>
            <person name="Kogle M.E."/>
            <person name="Barry K."/>
            <person name="Clum A."/>
            <person name="Na H."/>
            <person name="Ledsgaard L."/>
            <person name="Lin J."/>
            <person name="Lipzen A."/>
            <person name="Kuo A."/>
            <person name="Riley R."/>
            <person name="Mondo S."/>
            <person name="Labutti K."/>
            <person name="Haridas S."/>
            <person name="Pangalinan J."/>
            <person name="Salamov A.A."/>
            <person name="Simmons B.A."/>
            <person name="Magnuson J.K."/>
            <person name="Chen J."/>
            <person name="Drula E."/>
            <person name="Henrissat B."/>
            <person name="Wiebenga A."/>
            <person name="Lubbers R.J."/>
            <person name="Gomes A.C."/>
            <person name="Makela M.R."/>
            <person name="Stajich J."/>
            <person name="Grigoriev I.V."/>
            <person name="Mortensen U.H."/>
            <person name="De Vries R.P."/>
            <person name="Baker S.E."/>
            <person name="Andersen M.R."/>
        </authorList>
    </citation>
    <scope>NUCLEOTIDE SEQUENCE [LARGE SCALE GENOMIC DNA]</scope>
    <source>
        <strain evidence="3 4">CBS 123904</strain>
    </source>
</reference>
<proteinExistence type="predicted"/>
<dbReference type="InterPro" id="IPR029058">
    <property type="entry name" value="AB_hydrolase_fold"/>
</dbReference>
<sequence>MKFQYPEGGRTLVYSTIDGHEICMDYYLPPATGSLSAIIYYHGGGMTAGSRRGGPYPKWLYQHCQDDGYIFISADYRLCHPSNTIDQIDDARALFSFLASHRFASQLPDKVSLDTTRIAVAGFSAGAYSARAACLYAEPKPAALLSVFGLGGNLLLDHWTRARPPTSLAKHFDMAAIPTLLADRTVVSEGSQDRFPLTIHWEIQGTFLDGIFQSPGLGAKLNALPYEERFNAVPDRLKAGVLHNFVTESYPPSVFVHGSSDEVVSPEESRYQHEQLENLGVKSQLHLIENGPHGLEGIRQSSDSQIYRDSTAAYNEALAFIDAIFSRA</sequence>
<gene>
    <name evidence="3" type="ORF">BJY01DRAFT_263791</name>
</gene>
<dbReference type="EMBL" id="JBFXLU010000077">
    <property type="protein sequence ID" value="KAL2844824.1"/>
    <property type="molecule type" value="Genomic_DNA"/>
</dbReference>
<evidence type="ECO:0000259" key="2">
    <source>
        <dbReference type="Pfam" id="PF20434"/>
    </source>
</evidence>
<keyword evidence="1" id="KW-0378">Hydrolase</keyword>
<protein>
    <submittedName>
        <fullName evidence="3">Alpha/beta-hydrolase</fullName>
    </submittedName>
</protein>
<evidence type="ECO:0000313" key="4">
    <source>
        <dbReference type="Proteomes" id="UP001610446"/>
    </source>
</evidence>